<dbReference type="Proteomes" id="UP000553632">
    <property type="component" value="Unassembled WGS sequence"/>
</dbReference>
<evidence type="ECO:0000313" key="1">
    <source>
        <dbReference type="EMBL" id="KAF4752982.1"/>
    </source>
</evidence>
<reference evidence="1 2" key="1">
    <citation type="submission" date="2020-04" db="EMBL/GenBank/DDBJ databases">
        <title>Perkinsus olseni comparative genomics.</title>
        <authorList>
            <person name="Bogema D.R."/>
        </authorList>
    </citation>
    <scope>NUCLEOTIDE SEQUENCE [LARGE SCALE GENOMIC DNA]</scope>
    <source>
        <strain evidence="1 2">ATCC PRA-207</strain>
    </source>
</reference>
<proteinExistence type="predicted"/>
<protein>
    <submittedName>
        <fullName evidence="1">Uncharacterized protein</fullName>
    </submittedName>
</protein>
<sequence length="101" mass="11196">KGTSNRMKDMLPPMAECVGKSVDTRLRLPFIVVSRTISMWNLKRSGAAPGAGVPKPENYAKKEFIYKIQIASVFLVSVRVLPWALRKAGVMEPLGIPATRR</sequence>
<feature type="non-terminal residue" evidence="1">
    <location>
        <position position="1"/>
    </location>
</feature>
<comment type="caution">
    <text evidence="1">The sequence shown here is derived from an EMBL/GenBank/DDBJ whole genome shotgun (WGS) entry which is preliminary data.</text>
</comment>
<dbReference type="EMBL" id="JABANO010005732">
    <property type="protein sequence ID" value="KAF4752982.1"/>
    <property type="molecule type" value="Genomic_DNA"/>
</dbReference>
<organism evidence="1 2">
    <name type="scientific">Perkinsus olseni</name>
    <name type="common">Perkinsus atlanticus</name>
    <dbReference type="NCBI Taxonomy" id="32597"/>
    <lineage>
        <taxon>Eukaryota</taxon>
        <taxon>Sar</taxon>
        <taxon>Alveolata</taxon>
        <taxon>Perkinsozoa</taxon>
        <taxon>Perkinsea</taxon>
        <taxon>Perkinsida</taxon>
        <taxon>Perkinsidae</taxon>
        <taxon>Perkinsus</taxon>
    </lineage>
</organism>
<accession>A0A7J6U792</accession>
<dbReference type="OMA" id="TISMWNL"/>
<name>A0A7J6U792_PEROL</name>
<dbReference type="AlphaFoldDB" id="A0A7J6U792"/>
<evidence type="ECO:0000313" key="2">
    <source>
        <dbReference type="Proteomes" id="UP000553632"/>
    </source>
</evidence>
<gene>
    <name evidence="1" type="ORF">FOZ63_010362</name>
</gene>
<keyword evidence="2" id="KW-1185">Reference proteome</keyword>